<dbReference type="GO" id="GO:0005886">
    <property type="term" value="C:plasma membrane"/>
    <property type="evidence" value="ECO:0007669"/>
    <property type="project" value="TreeGrafter"/>
</dbReference>
<dbReference type="InterPro" id="IPR015373">
    <property type="entry name" value="Interferon/interleukin_rcp_dom"/>
</dbReference>
<feature type="domain" description="Fibronectin type-III" evidence="3">
    <location>
        <begin position="13"/>
        <end position="120"/>
    </location>
</feature>
<keyword evidence="1" id="KW-1133">Transmembrane helix</keyword>
<name>A0A6P7ZAD4_9AMPH</name>
<dbReference type="FunFam" id="2.60.40.10:FF:001006">
    <property type="entry name" value="Interleukin 20 receptor subunit beta"/>
    <property type="match status" value="1"/>
</dbReference>
<accession>A0A6P7ZAD4</accession>
<evidence type="ECO:0000259" key="4">
    <source>
        <dbReference type="Pfam" id="PF09294"/>
    </source>
</evidence>
<keyword evidence="1" id="KW-0472">Membrane</keyword>
<keyword evidence="2" id="KW-0732">Signal</keyword>
<dbReference type="InterPro" id="IPR013783">
    <property type="entry name" value="Ig-like_fold"/>
</dbReference>
<feature type="chain" id="PRO_5027893156" evidence="2">
    <location>
        <begin position="27"/>
        <end position="321"/>
    </location>
</feature>
<reference evidence="6" key="1">
    <citation type="submission" date="2025-08" db="UniProtKB">
        <authorList>
            <consortium name="RefSeq"/>
        </authorList>
    </citation>
    <scope>IDENTIFICATION</scope>
</reference>
<dbReference type="RefSeq" id="XP_030072395.1">
    <property type="nucleotide sequence ID" value="XM_030216535.1"/>
</dbReference>
<dbReference type="GO" id="GO:0042015">
    <property type="term" value="F:interleukin-20 binding"/>
    <property type="evidence" value="ECO:0007669"/>
    <property type="project" value="TreeGrafter"/>
</dbReference>
<dbReference type="PANTHER" id="PTHR20859:SF48">
    <property type="entry name" value="INTERLEUKIN-20 RECEPTOR SUBUNIT BETA"/>
    <property type="match status" value="1"/>
</dbReference>
<dbReference type="Proteomes" id="UP000515156">
    <property type="component" value="Chromosome 10"/>
</dbReference>
<dbReference type="InParanoid" id="A0A6P7ZAD4"/>
<dbReference type="FunCoup" id="A0A6P7ZAD4">
    <property type="interactions" value="701"/>
</dbReference>
<dbReference type="Pfam" id="PF09294">
    <property type="entry name" value="Interfer-bind"/>
    <property type="match status" value="1"/>
</dbReference>
<sequence length="321" mass="37169">MERDRKELPWRILIFLFLMCVSAVMTDHSVVPAPQNVSVVSINMKHVMTWSPVIVPNWNVTYSLQVEGEFEKIHWNQSWFNISECWSISINWCDVTHEIAANVLYNLRVRVDWGTHRSNWTALDQPFNRITTFLTPPELSLQTDGMHIIVKLEDLGPNFDYELFYWKKDEDTLVYNKTVNEASTPVHLETVQAKMDYCVKAQTYVKAINRRSDFSSPVCINVPGDISLNLWVVFFGVLISIMVLPLVAWKISQKLQYSFFPEEILPECLIVTKSHHKLIYSNNNAGECFEAAVQVVSSKKLVHFYTKGFVQCYESSQHAHN</sequence>
<dbReference type="InterPro" id="IPR050650">
    <property type="entry name" value="Type-II_Cytokine-TF_Rcpt"/>
</dbReference>
<feature type="signal peptide" evidence="2">
    <location>
        <begin position="1"/>
        <end position="26"/>
    </location>
</feature>
<evidence type="ECO:0000256" key="1">
    <source>
        <dbReference type="SAM" id="Phobius"/>
    </source>
</evidence>
<keyword evidence="5" id="KW-1185">Reference proteome</keyword>
<keyword evidence="6" id="KW-0675">Receptor</keyword>
<keyword evidence="1" id="KW-0812">Transmembrane</keyword>
<dbReference type="InterPro" id="IPR003961">
    <property type="entry name" value="FN3_dom"/>
</dbReference>
<dbReference type="InterPro" id="IPR036116">
    <property type="entry name" value="FN3_sf"/>
</dbReference>
<feature type="transmembrane region" description="Helical" evidence="1">
    <location>
        <begin position="228"/>
        <end position="249"/>
    </location>
</feature>
<dbReference type="Pfam" id="PF01108">
    <property type="entry name" value="Tissue_fac"/>
    <property type="match status" value="1"/>
</dbReference>
<dbReference type="OrthoDB" id="8704831at2759"/>
<dbReference type="KEGG" id="muo:115478886"/>
<evidence type="ECO:0000313" key="5">
    <source>
        <dbReference type="Proteomes" id="UP000515156"/>
    </source>
</evidence>
<dbReference type="PANTHER" id="PTHR20859">
    <property type="entry name" value="INTERFERON/INTERLEUKIN RECEPTOR"/>
    <property type="match status" value="1"/>
</dbReference>
<dbReference type="Gene3D" id="2.60.40.10">
    <property type="entry name" value="Immunoglobulins"/>
    <property type="match status" value="2"/>
</dbReference>
<dbReference type="CTD" id="53833"/>
<protein>
    <submittedName>
        <fullName evidence="6">Interleukin-20 receptor subunit beta</fullName>
    </submittedName>
</protein>
<evidence type="ECO:0000313" key="6">
    <source>
        <dbReference type="RefSeq" id="XP_030072395.1"/>
    </source>
</evidence>
<dbReference type="GO" id="GO:0004896">
    <property type="term" value="F:cytokine receptor activity"/>
    <property type="evidence" value="ECO:0007669"/>
    <property type="project" value="TreeGrafter"/>
</dbReference>
<evidence type="ECO:0000259" key="3">
    <source>
        <dbReference type="Pfam" id="PF01108"/>
    </source>
</evidence>
<feature type="domain" description="Interferon/interleukin receptor" evidence="4">
    <location>
        <begin position="150"/>
        <end position="222"/>
    </location>
</feature>
<proteinExistence type="predicted"/>
<dbReference type="SUPFAM" id="SSF49265">
    <property type="entry name" value="Fibronectin type III"/>
    <property type="match status" value="2"/>
</dbReference>
<organism evidence="5 6">
    <name type="scientific">Microcaecilia unicolor</name>
    <dbReference type="NCBI Taxonomy" id="1415580"/>
    <lineage>
        <taxon>Eukaryota</taxon>
        <taxon>Metazoa</taxon>
        <taxon>Chordata</taxon>
        <taxon>Craniata</taxon>
        <taxon>Vertebrata</taxon>
        <taxon>Euteleostomi</taxon>
        <taxon>Amphibia</taxon>
        <taxon>Gymnophiona</taxon>
        <taxon>Siphonopidae</taxon>
        <taxon>Microcaecilia</taxon>
    </lineage>
</organism>
<dbReference type="AlphaFoldDB" id="A0A6P7ZAD4"/>
<evidence type="ECO:0000256" key="2">
    <source>
        <dbReference type="SAM" id="SignalP"/>
    </source>
</evidence>
<gene>
    <name evidence="6" type="primary">IL20RB</name>
</gene>
<dbReference type="GeneID" id="115478886"/>